<dbReference type="CDD" id="cd17536">
    <property type="entry name" value="REC_YesN-like"/>
    <property type="match status" value="1"/>
</dbReference>
<dbReference type="AlphaFoldDB" id="A0A9D9E293"/>
<dbReference type="PROSITE" id="PS01124">
    <property type="entry name" value="HTH_ARAC_FAMILY_2"/>
    <property type="match status" value="1"/>
</dbReference>
<dbReference type="PANTHER" id="PTHR43280:SF28">
    <property type="entry name" value="HTH-TYPE TRANSCRIPTIONAL ACTIVATOR RHAS"/>
    <property type="match status" value="1"/>
</dbReference>
<proteinExistence type="predicted"/>
<dbReference type="InterPro" id="IPR001789">
    <property type="entry name" value="Sig_transdc_resp-reg_receiver"/>
</dbReference>
<evidence type="ECO:0000313" key="7">
    <source>
        <dbReference type="EMBL" id="MBO8437053.1"/>
    </source>
</evidence>
<dbReference type="GO" id="GO:0003700">
    <property type="term" value="F:DNA-binding transcription factor activity"/>
    <property type="evidence" value="ECO:0007669"/>
    <property type="project" value="InterPro"/>
</dbReference>
<accession>A0A9D9E293</accession>
<keyword evidence="2" id="KW-0238">DNA-binding</keyword>
<feature type="domain" description="Response regulatory" evidence="6">
    <location>
        <begin position="3"/>
        <end position="116"/>
    </location>
</feature>
<dbReference type="InterPro" id="IPR009057">
    <property type="entry name" value="Homeodomain-like_sf"/>
</dbReference>
<dbReference type="InterPro" id="IPR011006">
    <property type="entry name" value="CheY-like_superfamily"/>
</dbReference>
<reference evidence="7" key="2">
    <citation type="journal article" date="2021" name="PeerJ">
        <title>Extensive microbial diversity within the chicken gut microbiome revealed by metagenomics and culture.</title>
        <authorList>
            <person name="Gilroy R."/>
            <person name="Ravi A."/>
            <person name="Getino M."/>
            <person name="Pursley I."/>
            <person name="Horton D.L."/>
            <person name="Alikhan N.F."/>
            <person name="Baker D."/>
            <person name="Gharbi K."/>
            <person name="Hall N."/>
            <person name="Watson M."/>
            <person name="Adriaenssens E.M."/>
            <person name="Foster-Nyarko E."/>
            <person name="Jarju S."/>
            <person name="Secka A."/>
            <person name="Antonio M."/>
            <person name="Oren A."/>
            <person name="Chaudhuri R.R."/>
            <person name="La Ragione R."/>
            <person name="Hildebrand F."/>
            <person name="Pallen M.J."/>
        </authorList>
    </citation>
    <scope>NUCLEOTIDE SEQUENCE</scope>
    <source>
        <strain evidence="7">7293</strain>
    </source>
</reference>
<dbReference type="PROSITE" id="PS00041">
    <property type="entry name" value="HTH_ARAC_FAMILY_1"/>
    <property type="match status" value="1"/>
</dbReference>
<evidence type="ECO:0000256" key="3">
    <source>
        <dbReference type="ARBA" id="ARBA00023163"/>
    </source>
</evidence>
<keyword evidence="4" id="KW-0597">Phosphoprotein</keyword>
<comment type="caution">
    <text evidence="7">The sequence shown here is derived from an EMBL/GenBank/DDBJ whole genome shotgun (WGS) entry which is preliminary data.</text>
</comment>
<dbReference type="Pfam" id="PF12833">
    <property type="entry name" value="HTH_18"/>
    <property type="match status" value="1"/>
</dbReference>
<dbReference type="Gene3D" id="1.10.10.60">
    <property type="entry name" value="Homeodomain-like"/>
    <property type="match status" value="2"/>
</dbReference>
<dbReference type="Proteomes" id="UP000823615">
    <property type="component" value="Unassembled WGS sequence"/>
</dbReference>
<evidence type="ECO:0000259" key="5">
    <source>
        <dbReference type="PROSITE" id="PS01124"/>
    </source>
</evidence>
<dbReference type="PANTHER" id="PTHR43280">
    <property type="entry name" value="ARAC-FAMILY TRANSCRIPTIONAL REGULATOR"/>
    <property type="match status" value="1"/>
</dbReference>
<feature type="modified residue" description="4-aspartylphosphate" evidence="4">
    <location>
        <position position="55"/>
    </location>
</feature>
<protein>
    <submittedName>
        <fullName evidence="7">Helix-turn-helix domain-containing protein</fullName>
    </submittedName>
</protein>
<dbReference type="PROSITE" id="PS50110">
    <property type="entry name" value="RESPONSE_REGULATORY"/>
    <property type="match status" value="1"/>
</dbReference>
<evidence type="ECO:0000256" key="4">
    <source>
        <dbReference type="PROSITE-ProRule" id="PRU00169"/>
    </source>
</evidence>
<evidence type="ECO:0000259" key="6">
    <source>
        <dbReference type="PROSITE" id="PS50110"/>
    </source>
</evidence>
<dbReference type="SMART" id="SM00448">
    <property type="entry name" value="REC"/>
    <property type="match status" value="1"/>
</dbReference>
<evidence type="ECO:0000256" key="1">
    <source>
        <dbReference type="ARBA" id="ARBA00023015"/>
    </source>
</evidence>
<dbReference type="InterPro" id="IPR018062">
    <property type="entry name" value="HTH_AraC-typ_CS"/>
</dbReference>
<dbReference type="InterPro" id="IPR018060">
    <property type="entry name" value="HTH_AraC"/>
</dbReference>
<feature type="domain" description="HTH araC/xylS-type" evidence="5">
    <location>
        <begin position="143"/>
        <end position="241"/>
    </location>
</feature>
<dbReference type="Pfam" id="PF00072">
    <property type="entry name" value="Response_reg"/>
    <property type="match status" value="1"/>
</dbReference>
<sequence length="243" mass="27593">MLSTVIVEDETLILQELLLTIPWNELGLSVEGTAENGLDGERIIRSIDPDIVVTDIRLPGKDGLEMLKDAAVEHGIIISGYTDYSYMRKAIRLGVFDYLQKPIETSELIVALKRLRDEINEEKKSEIITEHLLPEKISNHSIRLAVSYINEHYRDSIGLQDIASIANVSENYISTLFREETGMNFLQYLNAVRISKATELLRKSSMNISEIAEATGFPTPGYFTKVFRRFFSVTPSEYRSNEN</sequence>
<dbReference type="InterPro" id="IPR020449">
    <property type="entry name" value="Tscrpt_reg_AraC-type_HTH"/>
</dbReference>
<name>A0A9D9E293_9SPIO</name>
<keyword evidence="3" id="KW-0804">Transcription</keyword>
<evidence type="ECO:0000256" key="2">
    <source>
        <dbReference type="ARBA" id="ARBA00023125"/>
    </source>
</evidence>
<dbReference type="PRINTS" id="PR00032">
    <property type="entry name" value="HTHARAC"/>
</dbReference>
<dbReference type="GO" id="GO:0000160">
    <property type="term" value="P:phosphorelay signal transduction system"/>
    <property type="evidence" value="ECO:0007669"/>
    <property type="project" value="InterPro"/>
</dbReference>
<reference evidence="7" key="1">
    <citation type="submission" date="2020-10" db="EMBL/GenBank/DDBJ databases">
        <authorList>
            <person name="Gilroy R."/>
        </authorList>
    </citation>
    <scope>NUCLEOTIDE SEQUENCE</scope>
    <source>
        <strain evidence="7">7293</strain>
    </source>
</reference>
<evidence type="ECO:0000313" key="8">
    <source>
        <dbReference type="Proteomes" id="UP000823615"/>
    </source>
</evidence>
<dbReference type="SMART" id="SM00342">
    <property type="entry name" value="HTH_ARAC"/>
    <property type="match status" value="1"/>
</dbReference>
<dbReference type="SUPFAM" id="SSF46689">
    <property type="entry name" value="Homeodomain-like"/>
    <property type="match status" value="2"/>
</dbReference>
<dbReference type="EMBL" id="JADIMT010000099">
    <property type="protein sequence ID" value="MBO8437053.1"/>
    <property type="molecule type" value="Genomic_DNA"/>
</dbReference>
<dbReference type="SUPFAM" id="SSF52172">
    <property type="entry name" value="CheY-like"/>
    <property type="match status" value="1"/>
</dbReference>
<gene>
    <name evidence="7" type="ORF">IAA97_08760</name>
</gene>
<dbReference type="Gene3D" id="3.40.50.2300">
    <property type="match status" value="1"/>
</dbReference>
<dbReference type="GO" id="GO:0043565">
    <property type="term" value="F:sequence-specific DNA binding"/>
    <property type="evidence" value="ECO:0007669"/>
    <property type="project" value="InterPro"/>
</dbReference>
<organism evidence="7 8">
    <name type="scientific">Candidatus Ornithospirochaeta stercoripullorum</name>
    <dbReference type="NCBI Taxonomy" id="2840899"/>
    <lineage>
        <taxon>Bacteria</taxon>
        <taxon>Pseudomonadati</taxon>
        <taxon>Spirochaetota</taxon>
        <taxon>Spirochaetia</taxon>
        <taxon>Spirochaetales</taxon>
        <taxon>Spirochaetaceae</taxon>
        <taxon>Spirochaetaceae incertae sedis</taxon>
        <taxon>Candidatus Ornithospirochaeta</taxon>
    </lineage>
</organism>
<keyword evidence="1" id="KW-0805">Transcription regulation</keyword>